<accession>A0A7W7IWD8</accession>
<dbReference type="RefSeq" id="WP_184160566.1">
    <property type="nucleotide sequence ID" value="NZ_JACHLD010000002.1"/>
</dbReference>
<comment type="caution">
    <text evidence="1">The sequence shown here is derived from an EMBL/GenBank/DDBJ whole genome shotgun (WGS) entry which is preliminary data.</text>
</comment>
<name>A0A7W7IWD8_9FLAO</name>
<dbReference type="Proteomes" id="UP000561681">
    <property type="component" value="Unassembled WGS sequence"/>
</dbReference>
<evidence type="ECO:0000313" key="2">
    <source>
        <dbReference type="Proteomes" id="UP000561681"/>
    </source>
</evidence>
<reference evidence="1 2" key="1">
    <citation type="submission" date="2020-08" db="EMBL/GenBank/DDBJ databases">
        <title>Functional genomics of gut bacteria from endangered species of beetles.</title>
        <authorList>
            <person name="Carlos-Shanley C."/>
        </authorList>
    </citation>
    <scope>NUCLEOTIDE SEQUENCE [LARGE SCALE GENOMIC DNA]</scope>
    <source>
        <strain evidence="1 2">S00142</strain>
    </source>
</reference>
<proteinExistence type="predicted"/>
<keyword evidence="2" id="KW-1185">Reference proteome</keyword>
<sequence length="260" mass="29388">MPFKFNVINGSPSFVDNEYEIVDKDLLAQFVGEMLLGHHHHILRIIRSLSTTFPVQKNDSIDQIIAKIRSTSASKRDGWLFQMISWIVLAKSKSAVPFFSNYPHFAPAQHGIDGLAITLNSDDTIENIIITEDKCTANPRNKIVTQVFPEFKEFEKGAKDNALVGIISSLIGGLNAGEILEKVQNDIFENKFRLYRIGITRNADHNPLEGRISLFLNYDKSVEGDSSVRRSASSIHIEDMRVWMNDFANKVITYLESKKS</sequence>
<gene>
    <name evidence="1" type="ORF">HNP37_001862</name>
</gene>
<organism evidence="1 2">
    <name type="scientific">Flavobacterium nitrogenifigens</name>
    <dbReference type="NCBI Taxonomy" id="1617283"/>
    <lineage>
        <taxon>Bacteria</taxon>
        <taxon>Pseudomonadati</taxon>
        <taxon>Bacteroidota</taxon>
        <taxon>Flavobacteriia</taxon>
        <taxon>Flavobacteriales</taxon>
        <taxon>Flavobacteriaceae</taxon>
        <taxon>Flavobacterium</taxon>
    </lineage>
</organism>
<dbReference type="EMBL" id="JACHLD010000002">
    <property type="protein sequence ID" value="MBB4801801.1"/>
    <property type="molecule type" value="Genomic_DNA"/>
</dbReference>
<evidence type="ECO:0000313" key="1">
    <source>
        <dbReference type="EMBL" id="MBB4801801.1"/>
    </source>
</evidence>
<evidence type="ECO:0008006" key="3">
    <source>
        <dbReference type="Google" id="ProtNLM"/>
    </source>
</evidence>
<dbReference type="AlphaFoldDB" id="A0A7W7IWD8"/>
<protein>
    <recommendedName>
        <fullName evidence="3">Anti-bacteriophage protein A/HamA C-terminal domain-containing protein</fullName>
    </recommendedName>
</protein>